<dbReference type="GO" id="GO:0005730">
    <property type="term" value="C:nucleolus"/>
    <property type="evidence" value="ECO:0007669"/>
    <property type="project" value="TreeGrafter"/>
</dbReference>
<evidence type="ECO:0000256" key="2">
    <source>
        <dbReference type="ARBA" id="ARBA00022723"/>
    </source>
</evidence>
<dbReference type="SMART" id="SM00355">
    <property type="entry name" value="ZnF_C2H2"/>
    <property type="match status" value="9"/>
</dbReference>
<dbReference type="GO" id="GO:0003700">
    <property type="term" value="F:DNA-binding transcription factor activity"/>
    <property type="evidence" value="ECO:0007669"/>
    <property type="project" value="TreeGrafter"/>
</dbReference>
<keyword evidence="8" id="KW-0539">Nucleus</keyword>
<name>A0AAQ3K7P9_9LILI</name>
<reference evidence="11 12" key="1">
    <citation type="submission" date="2023-10" db="EMBL/GenBank/DDBJ databases">
        <title>Chromosome-scale genome assembly provides insights into flower coloration mechanisms of Canna indica.</title>
        <authorList>
            <person name="Li C."/>
        </authorList>
    </citation>
    <scope>NUCLEOTIDE SEQUENCE [LARGE SCALE GENOMIC DNA]</scope>
    <source>
        <tissue evidence="11">Flower</tissue>
    </source>
</reference>
<comment type="subcellular location">
    <subcellularLocation>
        <location evidence="1">Nucleus</location>
    </subcellularLocation>
</comment>
<dbReference type="SUPFAM" id="SSF57667">
    <property type="entry name" value="beta-beta-alpha zinc fingers"/>
    <property type="match status" value="4"/>
</dbReference>
<keyword evidence="7" id="KW-0804">Transcription</keyword>
<dbReference type="InterPro" id="IPR036236">
    <property type="entry name" value="Znf_C2H2_sf"/>
</dbReference>
<evidence type="ECO:0000256" key="1">
    <source>
        <dbReference type="ARBA" id="ARBA00004123"/>
    </source>
</evidence>
<dbReference type="GO" id="GO:0008270">
    <property type="term" value="F:zinc ion binding"/>
    <property type="evidence" value="ECO:0007669"/>
    <property type="project" value="UniProtKB-KW"/>
</dbReference>
<feature type="domain" description="C2H2-type" evidence="10">
    <location>
        <begin position="77"/>
        <end position="104"/>
    </location>
</feature>
<dbReference type="GO" id="GO:0006357">
    <property type="term" value="P:regulation of transcription by RNA polymerase II"/>
    <property type="evidence" value="ECO:0007669"/>
    <property type="project" value="TreeGrafter"/>
</dbReference>
<dbReference type="Gene3D" id="3.30.160.60">
    <property type="entry name" value="Classic Zinc Finger"/>
    <property type="match status" value="5"/>
</dbReference>
<evidence type="ECO:0000259" key="10">
    <source>
        <dbReference type="PROSITE" id="PS50157"/>
    </source>
</evidence>
<keyword evidence="5" id="KW-0862">Zinc</keyword>
<protein>
    <submittedName>
        <fullName evidence="11">Transcription factor IIIA</fullName>
    </submittedName>
</protein>
<feature type="domain" description="C2H2-type" evidence="10">
    <location>
        <begin position="134"/>
        <end position="164"/>
    </location>
</feature>
<keyword evidence="6" id="KW-0805">Transcription regulation</keyword>
<dbReference type="PROSITE" id="PS50157">
    <property type="entry name" value="ZINC_FINGER_C2H2_2"/>
    <property type="match status" value="7"/>
</dbReference>
<dbReference type="Pfam" id="PF00096">
    <property type="entry name" value="zf-C2H2"/>
    <property type="match status" value="3"/>
</dbReference>
<dbReference type="PROSITE" id="PS00028">
    <property type="entry name" value="ZINC_FINGER_C2H2_1"/>
    <property type="match status" value="7"/>
</dbReference>
<dbReference type="Proteomes" id="UP001327560">
    <property type="component" value="Chromosome 4"/>
</dbReference>
<dbReference type="EMBL" id="CP136893">
    <property type="protein sequence ID" value="WOL03445.1"/>
    <property type="molecule type" value="Genomic_DNA"/>
</dbReference>
<keyword evidence="3" id="KW-0677">Repeat</keyword>
<proteinExistence type="predicted"/>
<dbReference type="FunFam" id="3.30.160.60:FF:000100">
    <property type="entry name" value="Zinc finger 45-like"/>
    <property type="match status" value="1"/>
</dbReference>
<dbReference type="InterPro" id="IPR013087">
    <property type="entry name" value="Znf_C2H2_type"/>
</dbReference>
<feature type="domain" description="C2H2-type" evidence="10">
    <location>
        <begin position="171"/>
        <end position="195"/>
    </location>
</feature>
<feature type="domain" description="C2H2-type" evidence="10">
    <location>
        <begin position="203"/>
        <end position="228"/>
    </location>
</feature>
<evidence type="ECO:0000256" key="5">
    <source>
        <dbReference type="ARBA" id="ARBA00022833"/>
    </source>
</evidence>
<dbReference type="InterPro" id="IPR051061">
    <property type="entry name" value="Zinc_finger_trans_reg"/>
</dbReference>
<evidence type="ECO:0000256" key="7">
    <source>
        <dbReference type="ARBA" id="ARBA00023163"/>
    </source>
</evidence>
<gene>
    <name evidence="11" type="ORF">Cni_G12165</name>
</gene>
<dbReference type="PANTHER" id="PTHR46179:SF13">
    <property type="entry name" value="C2H2-TYPE DOMAIN-CONTAINING PROTEIN"/>
    <property type="match status" value="1"/>
</dbReference>
<evidence type="ECO:0000256" key="8">
    <source>
        <dbReference type="ARBA" id="ARBA00023242"/>
    </source>
</evidence>
<keyword evidence="12" id="KW-1185">Reference proteome</keyword>
<feature type="domain" description="C2H2-type" evidence="10">
    <location>
        <begin position="292"/>
        <end position="318"/>
    </location>
</feature>
<evidence type="ECO:0000256" key="4">
    <source>
        <dbReference type="ARBA" id="ARBA00022771"/>
    </source>
</evidence>
<dbReference type="GO" id="GO:0080084">
    <property type="term" value="F:5S rDNA binding"/>
    <property type="evidence" value="ECO:0007669"/>
    <property type="project" value="TreeGrafter"/>
</dbReference>
<dbReference type="AlphaFoldDB" id="A0AAQ3K7P9"/>
<organism evidence="11 12">
    <name type="scientific">Canna indica</name>
    <name type="common">Indian-shot</name>
    <dbReference type="NCBI Taxonomy" id="4628"/>
    <lineage>
        <taxon>Eukaryota</taxon>
        <taxon>Viridiplantae</taxon>
        <taxon>Streptophyta</taxon>
        <taxon>Embryophyta</taxon>
        <taxon>Tracheophyta</taxon>
        <taxon>Spermatophyta</taxon>
        <taxon>Magnoliopsida</taxon>
        <taxon>Liliopsida</taxon>
        <taxon>Zingiberales</taxon>
        <taxon>Cannaceae</taxon>
        <taxon>Canna</taxon>
    </lineage>
</organism>
<keyword evidence="4 9" id="KW-0863">Zinc-finger</keyword>
<evidence type="ECO:0000313" key="12">
    <source>
        <dbReference type="Proteomes" id="UP001327560"/>
    </source>
</evidence>
<evidence type="ECO:0000256" key="3">
    <source>
        <dbReference type="ARBA" id="ARBA00022737"/>
    </source>
</evidence>
<keyword evidence="2" id="KW-0479">Metal-binding</keyword>
<evidence type="ECO:0000256" key="6">
    <source>
        <dbReference type="ARBA" id="ARBA00023015"/>
    </source>
</evidence>
<evidence type="ECO:0000313" key="11">
    <source>
        <dbReference type="EMBL" id="WOL03445.1"/>
    </source>
</evidence>
<accession>A0AAQ3K7P9</accession>
<feature type="domain" description="C2H2-type" evidence="10">
    <location>
        <begin position="105"/>
        <end position="134"/>
    </location>
</feature>
<sequence>MDSAESHSLVDESETSIDECVGTKEKPASRDIRRYYCQYCGICRSKKKLIASHILTCHKDELENAQSDEVQGVNKQHTCQECGASFRKPAHLKQHMQSHATERPFTCPVDDCHASYKRKDHLTRHLLTHEGKLFDCPVNNCNRKFSIKANMKKHVTKIHEDEVPCEGHKQYVCNEPGCGKTFKYPSKLMKHEGSHVKLDYVEVVCYEPGCMKTFTNTECLKAHIRTSHQHVDCEACGTKQLKKNFKRHERMHVASEATGRIQCNFKGCECSFSNTSNLRQHIKAVHHELRPFACRFSGCGQKFTYKHVRDNHEKSGVHVYVEGDFLETDEYLHSQPRGGRKRKQISVETFQRKRVVPPDQASVLDDGIDYLRWLLSGHEE</sequence>
<dbReference type="PANTHER" id="PTHR46179">
    <property type="entry name" value="ZINC FINGER PROTEIN"/>
    <property type="match status" value="1"/>
</dbReference>
<evidence type="ECO:0000256" key="9">
    <source>
        <dbReference type="PROSITE-ProRule" id="PRU00042"/>
    </source>
</evidence>
<feature type="domain" description="C2H2-type" evidence="10">
    <location>
        <begin position="261"/>
        <end position="291"/>
    </location>
</feature>